<dbReference type="InterPro" id="IPR011014">
    <property type="entry name" value="MscS_channel_TM-2"/>
</dbReference>
<dbReference type="Gene3D" id="2.30.30.60">
    <property type="match status" value="1"/>
</dbReference>
<reference evidence="11 12" key="1">
    <citation type="submission" date="2018-04" db="EMBL/GenBank/DDBJ databases">
        <title>Genome sequencing of Flavobacterium sp. HYN0059.</title>
        <authorList>
            <person name="Yi H."/>
            <person name="Baek C."/>
        </authorList>
    </citation>
    <scope>NUCLEOTIDE SEQUENCE [LARGE SCALE GENOMIC DNA]</scope>
    <source>
        <strain evidence="11 12">HYN0059</strain>
    </source>
</reference>
<dbReference type="InterPro" id="IPR045275">
    <property type="entry name" value="MscS_archaea/bacteria_type"/>
</dbReference>
<feature type="domain" description="Mechanosensitive ion channel MscS C-terminal" evidence="9">
    <location>
        <begin position="184"/>
        <end position="265"/>
    </location>
</feature>
<keyword evidence="12" id="KW-1185">Reference proteome</keyword>
<dbReference type="Gene3D" id="1.10.287.1260">
    <property type="match status" value="1"/>
</dbReference>
<feature type="domain" description="Mechanosensitive ion channel transmembrane helices 2/3" evidence="10">
    <location>
        <begin position="76"/>
        <end position="109"/>
    </location>
</feature>
<feature type="transmembrane region" description="Helical" evidence="7">
    <location>
        <begin position="65"/>
        <end position="83"/>
    </location>
</feature>
<dbReference type="Pfam" id="PF05552">
    <property type="entry name" value="MS_channel_1st_1"/>
    <property type="match status" value="1"/>
</dbReference>
<dbReference type="InterPro" id="IPR006685">
    <property type="entry name" value="MscS_channel_2nd"/>
</dbReference>
<evidence type="ECO:0000259" key="10">
    <source>
        <dbReference type="Pfam" id="PF21088"/>
    </source>
</evidence>
<dbReference type="KEGG" id="falb:HYN59_07115"/>
<comment type="similarity">
    <text evidence="2">Belongs to the MscS (TC 1.A.23) family.</text>
</comment>
<evidence type="ECO:0000313" key="11">
    <source>
        <dbReference type="EMBL" id="AWH84908.1"/>
    </source>
</evidence>
<organism evidence="11 12">
    <name type="scientific">Flavobacterium album</name>
    <dbReference type="NCBI Taxonomy" id="2175091"/>
    <lineage>
        <taxon>Bacteria</taxon>
        <taxon>Pseudomonadati</taxon>
        <taxon>Bacteroidota</taxon>
        <taxon>Flavobacteriia</taxon>
        <taxon>Flavobacteriales</taxon>
        <taxon>Flavobacteriaceae</taxon>
        <taxon>Flavobacterium</taxon>
    </lineage>
</organism>
<dbReference type="EMBL" id="CP029186">
    <property type="protein sequence ID" value="AWH84908.1"/>
    <property type="molecule type" value="Genomic_DNA"/>
</dbReference>
<evidence type="ECO:0000256" key="7">
    <source>
        <dbReference type="SAM" id="Phobius"/>
    </source>
</evidence>
<dbReference type="Gene3D" id="3.30.70.100">
    <property type="match status" value="1"/>
</dbReference>
<dbReference type="AlphaFoldDB" id="A0A2S1QWY0"/>
<dbReference type="InterPro" id="IPR008910">
    <property type="entry name" value="MSC_TM_helix"/>
</dbReference>
<dbReference type="InterPro" id="IPR010920">
    <property type="entry name" value="LSM_dom_sf"/>
</dbReference>
<evidence type="ECO:0000256" key="5">
    <source>
        <dbReference type="ARBA" id="ARBA00022989"/>
    </source>
</evidence>
<dbReference type="InterPro" id="IPR049278">
    <property type="entry name" value="MS_channel_C"/>
</dbReference>
<evidence type="ECO:0000259" key="8">
    <source>
        <dbReference type="Pfam" id="PF00924"/>
    </source>
</evidence>
<evidence type="ECO:0000256" key="3">
    <source>
        <dbReference type="ARBA" id="ARBA00022475"/>
    </source>
</evidence>
<dbReference type="RefSeq" id="WP_108777614.1">
    <property type="nucleotide sequence ID" value="NZ_CP029186.1"/>
</dbReference>
<dbReference type="GO" id="GO:0005886">
    <property type="term" value="C:plasma membrane"/>
    <property type="evidence" value="ECO:0007669"/>
    <property type="project" value="UniProtKB-SubCell"/>
</dbReference>
<keyword evidence="4 7" id="KW-0812">Transmembrane</keyword>
<dbReference type="GO" id="GO:0008381">
    <property type="term" value="F:mechanosensitive monoatomic ion channel activity"/>
    <property type="evidence" value="ECO:0007669"/>
    <property type="project" value="InterPro"/>
</dbReference>
<accession>A0A2S1QWY0</accession>
<evidence type="ECO:0000256" key="4">
    <source>
        <dbReference type="ARBA" id="ARBA00022692"/>
    </source>
</evidence>
<keyword evidence="5 7" id="KW-1133">Transmembrane helix</keyword>
<evidence type="ECO:0000256" key="2">
    <source>
        <dbReference type="ARBA" id="ARBA00008017"/>
    </source>
</evidence>
<comment type="subcellular location">
    <subcellularLocation>
        <location evidence="1">Cell membrane</location>
        <topology evidence="1">Multi-pass membrane protein</topology>
    </subcellularLocation>
</comment>
<feature type="domain" description="Mechanosensitive ion channel MscS" evidence="8">
    <location>
        <begin position="111"/>
        <end position="176"/>
    </location>
</feature>
<proteinExistence type="inferred from homology"/>
<dbReference type="PANTHER" id="PTHR30221">
    <property type="entry name" value="SMALL-CONDUCTANCE MECHANOSENSITIVE CHANNEL"/>
    <property type="match status" value="1"/>
</dbReference>
<dbReference type="OrthoDB" id="9809206at2"/>
<sequence length="280" mass="30924">MKPLFALENIDIYINRFVTNLVDYVPSLISAIVVLIIGILIIKLFRKIVRNLMTRKNLDPTLLKFVLDVFTWVFRVLLFVTVIEQLGVKTTSLMAALGAAGIAIGLALQGSLSNFAGGLLIILFKPFRVGDYIEAQGQAGTVNSIQIFSTKIITSNNQVIYMPNGALSNGTIKNFSQEPLRRAEIVLSVGYESDLKKVKEAIFGVIERDTKVLKEPAPGVEIKALAENSIDLSVTLWTERANHGKAVSDFYENIKASFENAGITIPYPQRDVHVKNDAKK</sequence>
<evidence type="ECO:0000313" key="12">
    <source>
        <dbReference type="Proteomes" id="UP000244929"/>
    </source>
</evidence>
<dbReference type="Proteomes" id="UP000244929">
    <property type="component" value="Chromosome"/>
</dbReference>
<feature type="transmembrane region" description="Helical" evidence="7">
    <location>
        <begin position="95"/>
        <end position="124"/>
    </location>
</feature>
<dbReference type="PANTHER" id="PTHR30221:SF1">
    <property type="entry name" value="SMALL-CONDUCTANCE MECHANOSENSITIVE CHANNEL"/>
    <property type="match status" value="1"/>
</dbReference>
<protein>
    <submittedName>
        <fullName evidence="11">Mechanosensitive ion channel protein MscS</fullName>
    </submittedName>
</protein>
<dbReference type="InterPro" id="IPR023408">
    <property type="entry name" value="MscS_beta-dom_sf"/>
</dbReference>
<dbReference type="InterPro" id="IPR011066">
    <property type="entry name" value="MscS_channel_C_sf"/>
</dbReference>
<dbReference type="InterPro" id="IPR049142">
    <property type="entry name" value="MS_channel_1st"/>
</dbReference>
<dbReference type="Pfam" id="PF00924">
    <property type="entry name" value="MS_channel_2nd"/>
    <property type="match status" value="1"/>
</dbReference>
<feature type="transmembrane region" description="Helical" evidence="7">
    <location>
        <begin position="24"/>
        <end position="45"/>
    </location>
</feature>
<dbReference type="SUPFAM" id="SSF50182">
    <property type="entry name" value="Sm-like ribonucleoproteins"/>
    <property type="match status" value="1"/>
</dbReference>
<dbReference type="SUPFAM" id="SSF82689">
    <property type="entry name" value="Mechanosensitive channel protein MscS (YggB), C-terminal domain"/>
    <property type="match status" value="1"/>
</dbReference>
<evidence type="ECO:0000256" key="6">
    <source>
        <dbReference type="ARBA" id="ARBA00023136"/>
    </source>
</evidence>
<keyword evidence="6 7" id="KW-0472">Membrane</keyword>
<dbReference type="SUPFAM" id="SSF82861">
    <property type="entry name" value="Mechanosensitive channel protein MscS (YggB), transmembrane region"/>
    <property type="match status" value="1"/>
</dbReference>
<gene>
    <name evidence="11" type="ORF">HYN59_07115</name>
</gene>
<keyword evidence="3" id="KW-1003">Cell membrane</keyword>
<evidence type="ECO:0000256" key="1">
    <source>
        <dbReference type="ARBA" id="ARBA00004651"/>
    </source>
</evidence>
<dbReference type="Pfam" id="PF21088">
    <property type="entry name" value="MS_channel_1st"/>
    <property type="match status" value="1"/>
</dbReference>
<name>A0A2S1QWY0_9FLAO</name>
<evidence type="ECO:0000259" key="9">
    <source>
        <dbReference type="Pfam" id="PF21082"/>
    </source>
</evidence>
<dbReference type="Pfam" id="PF21082">
    <property type="entry name" value="MS_channel_3rd"/>
    <property type="match status" value="1"/>
</dbReference>